<dbReference type="Gene3D" id="3.80.10.10">
    <property type="entry name" value="Ribonuclease Inhibitor"/>
    <property type="match status" value="1"/>
</dbReference>
<dbReference type="PANTHER" id="PTHR31639">
    <property type="entry name" value="F-BOX PROTEIN-LIKE"/>
    <property type="match status" value="1"/>
</dbReference>
<dbReference type="Gramene" id="ORUFI07G13480.1">
    <property type="protein sequence ID" value="ORUFI07G13480.1"/>
    <property type="gene ID" value="ORUFI07G13480"/>
</dbReference>
<dbReference type="HOGENOM" id="CLU_010721_0_2_1"/>
<evidence type="ECO:0008006" key="5">
    <source>
        <dbReference type="Google" id="ProtNLM"/>
    </source>
</evidence>
<dbReference type="Proteomes" id="UP000008022">
    <property type="component" value="Unassembled WGS sequence"/>
</dbReference>
<dbReference type="InterPro" id="IPR032675">
    <property type="entry name" value="LRR_dom_sf"/>
</dbReference>
<dbReference type="InterPro" id="IPR036047">
    <property type="entry name" value="F-box-like_dom_sf"/>
</dbReference>
<protein>
    <recommendedName>
        <fullName evidence="5">F-box domain-containing protein</fullName>
    </recommendedName>
</protein>
<dbReference type="STRING" id="4529.A0A0E0Q7T7"/>
<proteinExistence type="predicted"/>
<dbReference type="SUPFAM" id="SSF81383">
    <property type="entry name" value="F-box domain"/>
    <property type="match status" value="1"/>
</dbReference>
<dbReference type="AlphaFoldDB" id="A0A0E0Q7T7"/>
<evidence type="ECO:0000259" key="2">
    <source>
        <dbReference type="Pfam" id="PF24758"/>
    </source>
</evidence>
<dbReference type="eggNOG" id="ENOG502QTI8">
    <property type="taxonomic scope" value="Eukaryota"/>
</dbReference>
<evidence type="ECO:0000313" key="4">
    <source>
        <dbReference type="Proteomes" id="UP000008022"/>
    </source>
</evidence>
<evidence type="ECO:0000259" key="1">
    <source>
        <dbReference type="Pfam" id="PF00646"/>
    </source>
</evidence>
<sequence>MRLSGPASLHSPLILSRRRGGSENLAVAATDRRLAPYDRPPPSLPLPVCAWPRPSHCLFVVSPVMGSSKKAKVKSRRAAKSDRLSSLPLEIKADILSRLNVQDAVRTNILSSAWRSTWTTIPEMLLCDCTYTSCQGSVTSAPPKFITLVDMALSLHRGPLHGITILGSKNYHDVFGRWMHKLSMKSPNSVTIKLTSASRYRIPSCFFSISDLEHLDIKNCIISLPQMFKGFEWLTTLDLENFSSTDSDIDNLISCCPELSVLVLKSFEGISCLNIRAPELEILEVDGKFEDFHLDAPNLETANVTLHKAQEYQSVPVVHCGKSYLKQALGSLSDIEKLVINGYFLTYLSKGCIMTKIPAVFDHLEMMLLEICFWDQREILTGRSFPWDNDFGPMTLWDQDQTSIADLTLQMDHLVTVSVNDFLGLDYEVDFVGKLLSWAPVLEEVKINVDCTRAFSLGSKVLKKLLALPRVSDKAKIIVT</sequence>
<dbReference type="InterPro" id="IPR001810">
    <property type="entry name" value="F-box_dom"/>
</dbReference>
<dbReference type="PANTHER" id="PTHR31639:SF266">
    <property type="entry name" value="OS02G0537200 PROTEIN"/>
    <property type="match status" value="1"/>
</dbReference>
<dbReference type="OMA" id="MLAHCLM"/>
<feature type="domain" description="F-box" evidence="1">
    <location>
        <begin position="84"/>
        <end position="120"/>
    </location>
</feature>
<reference evidence="3" key="2">
    <citation type="submission" date="2015-06" db="UniProtKB">
        <authorList>
            <consortium name="EnsemblPlants"/>
        </authorList>
    </citation>
    <scope>IDENTIFICATION</scope>
</reference>
<reference evidence="4" key="1">
    <citation type="submission" date="2013-06" db="EMBL/GenBank/DDBJ databases">
        <authorList>
            <person name="Zhao Q."/>
        </authorList>
    </citation>
    <scope>NUCLEOTIDE SEQUENCE</scope>
    <source>
        <strain evidence="4">cv. W1943</strain>
    </source>
</reference>
<accession>A0A0E0Q7T7</accession>
<dbReference type="Pfam" id="PF24758">
    <property type="entry name" value="LRR_At5g56370"/>
    <property type="match status" value="1"/>
</dbReference>
<organism evidence="3 4">
    <name type="scientific">Oryza rufipogon</name>
    <name type="common">Brownbeard rice</name>
    <name type="synonym">Asian wild rice</name>
    <dbReference type="NCBI Taxonomy" id="4529"/>
    <lineage>
        <taxon>Eukaryota</taxon>
        <taxon>Viridiplantae</taxon>
        <taxon>Streptophyta</taxon>
        <taxon>Embryophyta</taxon>
        <taxon>Tracheophyta</taxon>
        <taxon>Spermatophyta</taxon>
        <taxon>Magnoliopsida</taxon>
        <taxon>Liliopsida</taxon>
        <taxon>Poales</taxon>
        <taxon>Poaceae</taxon>
        <taxon>BOP clade</taxon>
        <taxon>Oryzoideae</taxon>
        <taxon>Oryzeae</taxon>
        <taxon>Oryzinae</taxon>
        <taxon>Oryza</taxon>
    </lineage>
</organism>
<dbReference type="SUPFAM" id="SSF52047">
    <property type="entry name" value="RNI-like"/>
    <property type="match status" value="1"/>
</dbReference>
<feature type="domain" description="F-box/LRR-repeat protein 15/At3g58940/PEG3-like LRR" evidence="2">
    <location>
        <begin position="177"/>
        <end position="358"/>
    </location>
</feature>
<keyword evidence="4" id="KW-1185">Reference proteome</keyword>
<evidence type="ECO:0000313" key="3">
    <source>
        <dbReference type="EnsemblPlants" id="ORUFI07G13480.1"/>
    </source>
</evidence>
<dbReference type="EnsemblPlants" id="ORUFI07G13480.1">
    <property type="protein sequence ID" value="ORUFI07G13480.1"/>
    <property type="gene ID" value="ORUFI07G13480"/>
</dbReference>
<dbReference type="Pfam" id="PF00646">
    <property type="entry name" value="F-box"/>
    <property type="match status" value="1"/>
</dbReference>
<dbReference type="InterPro" id="IPR055411">
    <property type="entry name" value="LRR_FXL15/At3g58940/PEG3-like"/>
</dbReference>
<name>A0A0E0Q7T7_ORYRU</name>